<keyword evidence="3" id="KW-0378">Hydrolase</keyword>
<dbReference type="Pfam" id="PF13481">
    <property type="entry name" value="AAA_25"/>
    <property type="match status" value="1"/>
</dbReference>
<dbReference type="GO" id="GO:0006260">
    <property type="term" value="P:DNA replication"/>
    <property type="evidence" value="ECO:0007669"/>
    <property type="project" value="InterPro"/>
</dbReference>
<feature type="compositionally biased region" description="Basic residues" evidence="1">
    <location>
        <begin position="1"/>
        <end position="10"/>
    </location>
</feature>
<dbReference type="InterPro" id="IPR027417">
    <property type="entry name" value="P-loop_NTPase"/>
</dbReference>
<dbReference type="Gene3D" id="3.40.50.300">
    <property type="entry name" value="P-loop containing nucleotide triphosphate hydrolases"/>
    <property type="match status" value="1"/>
</dbReference>
<dbReference type="OrthoDB" id="275278at2759"/>
<evidence type="ECO:0000256" key="1">
    <source>
        <dbReference type="SAM" id="MobiDB-lite"/>
    </source>
</evidence>
<dbReference type="InterPro" id="IPR027032">
    <property type="entry name" value="Twinkle-like"/>
</dbReference>
<gene>
    <name evidence="3" type="ORF">BCR44DRAFT_42761</name>
</gene>
<accession>A0A1Y2HZB0</accession>
<keyword evidence="4" id="KW-1185">Reference proteome</keyword>
<protein>
    <submittedName>
        <fullName evidence="3">p-loop containing nucleoside triphosphate hydrolase protein</fullName>
    </submittedName>
</protein>
<evidence type="ECO:0000259" key="2">
    <source>
        <dbReference type="PROSITE" id="PS51199"/>
    </source>
</evidence>
<dbReference type="SMART" id="SM00382">
    <property type="entry name" value="AAA"/>
    <property type="match status" value="1"/>
</dbReference>
<dbReference type="SUPFAM" id="SSF52540">
    <property type="entry name" value="P-loop containing nucleoside triphosphate hydrolases"/>
    <property type="match status" value="1"/>
</dbReference>
<dbReference type="EMBL" id="MCFL01000004">
    <property type="protein sequence ID" value="ORZ39946.1"/>
    <property type="molecule type" value="Genomic_DNA"/>
</dbReference>
<dbReference type="GO" id="GO:0005524">
    <property type="term" value="F:ATP binding"/>
    <property type="evidence" value="ECO:0007669"/>
    <property type="project" value="InterPro"/>
</dbReference>
<dbReference type="GO" id="GO:0043139">
    <property type="term" value="F:5'-3' DNA helicase activity"/>
    <property type="evidence" value="ECO:0007669"/>
    <property type="project" value="InterPro"/>
</dbReference>
<proteinExistence type="predicted"/>
<feature type="domain" description="SF4 helicase" evidence="2">
    <location>
        <begin position="68"/>
        <end position="324"/>
    </location>
</feature>
<dbReference type="GO" id="GO:0003697">
    <property type="term" value="F:single-stranded DNA binding"/>
    <property type="evidence" value="ECO:0007669"/>
    <property type="project" value="InterPro"/>
</dbReference>
<dbReference type="InterPro" id="IPR007694">
    <property type="entry name" value="DNA_helicase_DnaB-like_C"/>
</dbReference>
<dbReference type="InterPro" id="IPR003593">
    <property type="entry name" value="AAA+_ATPase"/>
</dbReference>
<feature type="region of interest" description="Disordered" evidence="1">
    <location>
        <begin position="1"/>
        <end position="26"/>
    </location>
</feature>
<dbReference type="AlphaFoldDB" id="A0A1Y2HZB0"/>
<evidence type="ECO:0000313" key="3">
    <source>
        <dbReference type="EMBL" id="ORZ39946.1"/>
    </source>
</evidence>
<dbReference type="Proteomes" id="UP000193411">
    <property type="component" value="Unassembled WGS sequence"/>
</dbReference>
<reference evidence="3 4" key="1">
    <citation type="submission" date="2016-07" db="EMBL/GenBank/DDBJ databases">
        <title>Pervasive Adenine N6-methylation of Active Genes in Fungi.</title>
        <authorList>
            <consortium name="DOE Joint Genome Institute"/>
            <person name="Mondo S.J."/>
            <person name="Dannebaum R.O."/>
            <person name="Kuo R.C."/>
            <person name="Labutti K."/>
            <person name="Haridas S."/>
            <person name="Kuo A."/>
            <person name="Salamov A."/>
            <person name="Ahrendt S.R."/>
            <person name="Lipzen A."/>
            <person name="Sullivan W."/>
            <person name="Andreopoulos W.B."/>
            <person name="Clum A."/>
            <person name="Lindquist E."/>
            <person name="Daum C."/>
            <person name="Ramamoorthy G.K."/>
            <person name="Gryganskyi A."/>
            <person name="Culley D."/>
            <person name="Magnuson J.K."/>
            <person name="James T.Y."/>
            <person name="O'Malley M.A."/>
            <person name="Stajich J.E."/>
            <person name="Spatafora J.W."/>
            <person name="Visel A."/>
            <person name="Grigoriev I.V."/>
        </authorList>
    </citation>
    <scope>NUCLEOTIDE SEQUENCE [LARGE SCALE GENOMIC DNA]</scope>
    <source>
        <strain evidence="3 4">PL171</strain>
    </source>
</reference>
<organism evidence="3 4">
    <name type="scientific">Catenaria anguillulae PL171</name>
    <dbReference type="NCBI Taxonomy" id="765915"/>
    <lineage>
        <taxon>Eukaryota</taxon>
        <taxon>Fungi</taxon>
        <taxon>Fungi incertae sedis</taxon>
        <taxon>Blastocladiomycota</taxon>
        <taxon>Blastocladiomycetes</taxon>
        <taxon>Blastocladiales</taxon>
        <taxon>Catenariaceae</taxon>
        <taxon>Catenaria</taxon>
    </lineage>
</organism>
<sequence>MTKHYFRKRMSLTEPPENAKHLNPNDSEYSAKLASHLKATSGLPPIEERDYRKPVDYIDQLLKWKRDPLALYGQPIRPFPRLQKSLLGIRPGELTVLTGNTGTGKTTFLSQLALFMAHADGFRSLFGSFEVANDVMVRRMVVQLSGRPFLELSDDECKGYLHELDAVPVFFMPFFGSTSTEHVLQMMGKMVDDEKIQMIVLDNLQFFLSGQGRSSLDQLYQQELAIHRIRAFATKHKVHVMLVVHPRKPPSDPRAAGRTLLTVDSIAGSAKITQEADNVLLLQRVNWGATRLDVAKNRFNGTMGKSWMRFDQSSLRVPTIDSPAHFVVRTIAKMIWRAAHIVCCLHHPRLVYRVCSG</sequence>
<dbReference type="PANTHER" id="PTHR12873:SF0">
    <property type="entry name" value="TWINKLE MTDNA HELICASE"/>
    <property type="match status" value="1"/>
</dbReference>
<dbReference type="PANTHER" id="PTHR12873">
    <property type="entry name" value="T7-LIKE MITOCHONDRIAL DNA HELICASE"/>
    <property type="match status" value="1"/>
</dbReference>
<comment type="caution">
    <text evidence="3">The sequence shown here is derived from an EMBL/GenBank/DDBJ whole genome shotgun (WGS) entry which is preliminary data.</text>
</comment>
<name>A0A1Y2HZB0_9FUNG</name>
<dbReference type="PROSITE" id="PS51199">
    <property type="entry name" value="SF4_HELICASE"/>
    <property type="match status" value="1"/>
</dbReference>
<dbReference type="GO" id="GO:0016787">
    <property type="term" value="F:hydrolase activity"/>
    <property type="evidence" value="ECO:0007669"/>
    <property type="project" value="UniProtKB-KW"/>
</dbReference>
<evidence type="ECO:0000313" key="4">
    <source>
        <dbReference type="Proteomes" id="UP000193411"/>
    </source>
</evidence>